<dbReference type="AlphaFoldDB" id="A0A2K1R108"/>
<dbReference type="EMBL" id="NKHZ01000016">
    <property type="protein sequence ID" value="PNS20966.1"/>
    <property type="molecule type" value="Genomic_DNA"/>
</dbReference>
<dbReference type="Pfam" id="PF01569">
    <property type="entry name" value="PAP2"/>
    <property type="match status" value="1"/>
</dbReference>
<feature type="compositionally biased region" description="Basic and acidic residues" evidence="6">
    <location>
        <begin position="358"/>
        <end position="393"/>
    </location>
</feature>
<dbReference type="OrthoDB" id="8907274at2759"/>
<keyword evidence="4 7" id="KW-1133">Transmembrane helix</keyword>
<comment type="subcellular location">
    <subcellularLocation>
        <location evidence="1">Membrane</location>
        <topology evidence="1">Multi-pass membrane protein</topology>
    </subcellularLocation>
</comment>
<dbReference type="InParanoid" id="A0A2K1R108"/>
<sequence length="411" mass="45801">MDMKQNIPWKLVLAYALDWVFVLAIAAVGGGLSYATPYRRPFSVVDLSISYPFQEAEIISTGLLVVLSLVLPGLIVAGVVTLFFPPPSGWRDVKTWKFWERKIWEGNAAVLGLALSYAMSLCITQVFKHSVGKPRPDFLARCQPDLTDIQEYVRGGGGGASISPAWSIVDYRICQQPNAKTLNEGFKAYFSGHSSAAFAGLFYLSLWLAVKFNITFPYVQPYTAHELANTPADESETLPSYRSERAPKTTSLVDRHPIQLYRRAGAAPPVWGMAIILAPTLFAVWIASTRFQEFKHDGFDCISGSLCGVITALIGFRAYHNGILRGQSWTWGPRTWDNAFVVTSSARQRMSLHKRGASSRDIEMQPKDIRPSEDERPSTDLDHQNLEQARLHGQEAGPSQPYYSQYAGRTR</sequence>
<name>A0A2K1R108_9PEZI</name>
<evidence type="ECO:0000259" key="8">
    <source>
        <dbReference type="Pfam" id="PF01569"/>
    </source>
</evidence>
<dbReference type="CDD" id="cd03390">
    <property type="entry name" value="PAP2_containing_1_like"/>
    <property type="match status" value="1"/>
</dbReference>
<keyword evidence="10" id="KW-1185">Reference proteome</keyword>
<evidence type="ECO:0000256" key="1">
    <source>
        <dbReference type="ARBA" id="ARBA00004141"/>
    </source>
</evidence>
<evidence type="ECO:0000256" key="2">
    <source>
        <dbReference type="ARBA" id="ARBA00008816"/>
    </source>
</evidence>
<keyword evidence="3 7" id="KW-0812">Transmembrane</keyword>
<gene>
    <name evidence="9" type="ORF">CAC42_5032</name>
</gene>
<comment type="similarity">
    <text evidence="2">Belongs to the PA-phosphatase related phosphoesterase family.</text>
</comment>
<feature type="transmembrane region" description="Helical" evidence="7">
    <location>
        <begin position="188"/>
        <end position="210"/>
    </location>
</feature>
<dbReference type="GO" id="GO:0006644">
    <property type="term" value="P:phospholipid metabolic process"/>
    <property type="evidence" value="ECO:0007669"/>
    <property type="project" value="InterPro"/>
</dbReference>
<feature type="transmembrane region" description="Helical" evidence="7">
    <location>
        <begin position="58"/>
        <end position="85"/>
    </location>
</feature>
<accession>A0A2K1R108</accession>
<evidence type="ECO:0000256" key="4">
    <source>
        <dbReference type="ARBA" id="ARBA00022989"/>
    </source>
</evidence>
<feature type="domain" description="Phosphatidic acid phosphatase type 2/haloperoxidase" evidence="8">
    <location>
        <begin position="110"/>
        <end position="320"/>
    </location>
</feature>
<organism evidence="9 10">
    <name type="scientific">Sphaceloma murrayae</name>
    <dbReference type="NCBI Taxonomy" id="2082308"/>
    <lineage>
        <taxon>Eukaryota</taxon>
        <taxon>Fungi</taxon>
        <taxon>Dikarya</taxon>
        <taxon>Ascomycota</taxon>
        <taxon>Pezizomycotina</taxon>
        <taxon>Dothideomycetes</taxon>
        <taxon>Dothideomycetidae</taxon>
        <taxon>Myriangiales</taxon>
        <taxon>Elsinoaceae</taxon>
        <taxon>Sphaceloma</taxon>
    </lineage>
</organism>
<feature type="transmembrane region" description="Helical" evidence="7">
    <location>
        <begin position="270"/>
        <end position="287"/>
    </location>
</feature>
<feature type="transmembrane region" description="Helical" evidence="7">
    <location>
        <begin position="12"/>
        <end position="38"/>
    </location>
</feature>
<dbReference type="GO" id="GO:0016020">
    <property type="term" value="C:membrane"/>
    <property type="evidence" value="ECO:0007669"/>
    <property type="project" value="UniProtKB-SubCell"/>
</dbReference>
<dbReference type="PANTHER" id="PTHR10165">
    <property type="entry name" value="LIPID PHOSPHATE PHOSPHATASE"/>
    <property type="match status" value="1"/>
</dbReference>
<dbReference type="GO" id="GO:0008195">
    <property type="term" value="F:phosphatidate phosphatase activity"/>
    <property type="evidence" value="ECO:0007669"/>
    <property type="project" value="TreeGrafter"/>
</dbReference>
<dbReference type="GO" id="GO:0046839">
    <property type="term" value="P:phospholipid dephosphorylation"/>
    <property type="evidence" value="ECO:0007669"/>
    <property type="project" value="TreeGrafter"/>
</dbReference>
<keyword evidence="5 7" id="KW-0472">Membrane</keyword>
<feature type="transmembrane region" description="Helical" evidence="7">
    <location>
        <begin position="106"/>
        <end position="127"/>
    </location>
</feature>
<evidence type="ECO:0000256" key="3">
    <source>
        <dbReference type="ARBA" id="ARBA00022692"/>
    </source>
</evidence>
<dbReference type="Proteomes" id="UP000243797">
    <property type="component" value="Unassembled WGS sequence"/>
</dbReference>
<evidence type="ECO:0000256" key="5">
    <source>
        <dbReference type="ARBA" id="ARBA00023136"/>
    </source>
</evidence>
<dbReference type="InterPro" id="IPR000326">
    <property type="entry name" value="PAP2/HPO"/>
</dbReference>
<evidence type="ECO:0000313" key="10">
    <source>
        <dbReference type="Proteomes" id="UP000243797"/>
    </source>
</evidence>
<dbReference type="InterPro" id="IPR043216">
    <property type="entry name" value="PAP-like"/>
</dbReference>
<evidence type="ECO:0000256" key="7">
    <source>
        <dbReference type="SAM" id="Phobius"/>
    </source>
</evidence>
<feature type="transmembrane region" description="Helical" evidence="7">
    <location>
        <begin position="302"/>
        <end position="319"/>
    </location>
</feature>
<reference evidence="9 10" key="1">
    <citation type="submission" date="2017-06" db="EMBL/GenBank/DDBJ databases">
        <title>Draft genome sequence of a variant of Elsinoe murrayae.</title>
        <authorList>
            <person name="Cheng Q."/>
        </authorList>
    </citation>
    <scope>NUCLEOTIDE SEQUENCE [LARGE SCALE GENOMIC DNA]</scope>
    <source>
        <strain evidence="9 10">CQ-2017a</strain>
    </source>
</reference>
<evidence type="ECO:0000313" key="9">
    <source>
        <dbReference type="EMBL" id="PNS20966.1"/>
    </source>
</evidence>
<dbReference type="Gene3D" id="1.20.144.10">
    <property type="entry name" value="Phosphatidic acid phosphatase type 2/haloperoxidase"/>
    <property type="match status" value="1"/>
</dbReference>
<feature type="region of interest" description="Disordered" evidence="6">
    <location>
        <begin position="352"/>
        <end position="411"/>
    </location>
</feature>
<dbReference type="STRING" id="2082308.A0A2K1R108"/>
<comment type="caution">
    <text evidence="9">The sequence shown here is derived from an EMBL/GenBank/DDBJ whole genome shotgun (WGS) entry which is preliminary data.</text>
</comment>
<dbReference type="SUPFAM" id="SSF48317">
    <property type="entry name" value="Acid phosphatase/Vanadium-dependent haloperoxidase"/>
    <property type="match status" value="1"/>
</dbReference>
<protein>
    <submittedName>
        <fullName evidence="9">Diacylglycerol pyrophosphate phosphatase 1</fullName>
    </submittedName>
</protein>
<evidence type="ECO:0000256" key="6">
    <source>
        <dbReference type="SAM" id="MobiDB-lite"/>
    </source>
</evidence>
<dbReference type="InterPro" id="IPR036938">
    <property type="entry name" value="PAP2/HPO_sf"/>
</dbReference>
<proteinExistence type="inferred from homology"/>
<dbReference type="PANTHER" id="PTHR10165:SF154">
    <property type="entry name" value="PAP2 DOMAIN PROTEIN (AFU_ORTHOLOGUE AFUA_1G09730)"/>
    <property type="match status" value="1"/>
</dbReference>